<evidence type="ECO:0000259" key="3">
    <source>
        <dbReference type="PROSITE" id="PS50157"/>
    </source>
</evidence>
<feature type="compositionally biased region" description="Low complexity" evidence="2">
    <location>
        <begin position="554"/>
        <end position="567"/>
    </location>
</feature>
<dbReference type="InterPro" id="IPR013087">
    <property type="entry name" value="Znf_C2H2_type"/>
</dbReference>
<gene>
    <name evidence="4" type="ORF">OVN521_LOCUS10257</name>
    <name evidence="5" type="ORF">UXM345_LOCUS14521</name>
</gene>
<organism evidence="5 6">
    <name type="scientific">Rotaria magnacalcarata</name>
    <dbReference type="NCBI Taxonomy" id="392030"/>
    <lineage>
        <taxon>Eukaryota</taxon>
        <taxon>Metazoa</taxon>
        <taxon>Spiralia</taxon>
        <taxon>Gnathifera</taxon>
        <taxon>Rotifera</taxon>
        <taxon>Eurotatoria</taxon>
        <taxon>Bdelloidea</taxon>
        <taxon>Philodinida</taxon>
        <taxon>Philodinidae</taxon>
        <taxon>Rotaria</taxon>
    </lineage>
</organism>
<name>A0A819M0A7_9BILA</name>
<evidence type="ECO:0000313" key="5">
    <source>
        <dbReference type="EMBL" id="CAF3971712.1"/>
    </source>
</evidence>
<feature type="region of interest" description="Disordered" evidence="2">
    <location>
        <begin position="444"/>
        <end position="476"/>
    </location>
</feature>
<dbReference type="Gene3D" id="3.30.160.60">
    <property type="entry name" value="Classic Zinc Finger"/>
    <property type="match status" value="1"/>
</dbReference>
<feature type="region of interest" description="Disordered" evidence="2">
    <location>
        <begin position="549"/>
        <end position="602"/>
    </location>
</feature>
<comment type="caution">
    <text evidence="5">The sequence shown here is derived from an EMBL/GenBank/DDBJ whole genome shotgun (WGS) entry which is preliminary data.</text>
</comment>
<dbReference type="PROSITE" id="PS50157">
    <property type="entry name" value="ZINC_FINGER_C2H2_2"/>
    <property type="match status" value="1"/>
</dbReference>
<evidence type="ECO:0000313" key="4">
    <source>
        <dbReference type="EMBL" id="CAF3915038.1"/>
    </source>
</evidence>
<feature type="compositionally biased region" description="Polar residues" evidence="2">
    <location>
        <begin position="465"/>
        <end position="476"/>
    </location>
</feature>
<dbReference type="EMBL" id="CAJOBF010001654">
    <property type="protein sequence ID" value="CAF3971712.1"/>
    <property type="molecule type" value="Genomic_DNA"/>
</dbReference>
<dbReference type="SMART" id="SM00355">
    <property type="entry name" value="ZnF_C2H2"/>
    <property type="match status" value="5"/>
</dbReference>
<reference evidence="5" key="1">
    <citation type="submission" date="2021-02" db="EMBL/GenBank/DDBJ databases">
        <authorList>
            <person name="Nowell W R."/>
        </authorList>
    </citation>
    <scope>NUCLEOTIDE SEQUENCE</scope>
</reference>
<feature type="domain" description="C2H2-type" evidence="3">
    <location>
        <begin position="289"/>
        <end position="317"/>
    </location>
</feature>
<feature type="compositionally biased region" description="Polar residues" evidence="2">
    <location>
        <begin position="586"/>
        <end position="602"/>
    </location>
</feature>
<evidence type="ECO:0000256" key="1">
    <source>
        <dbReference type="PROSITE-ProRule" id="PRU00042"/>
    </source>
</evidence>
<accession>A0A819M0A7</accession>
<dbReference type="Proteomes" id="UP000663842">
    <property type="component" value="Unassembled WGS sequence"/>
</dbReference>
<proteinExistence type="predicted"/>
<dbReference type="PROSITE" id="PS00028">
    <property type="entry name" value="ZINC_FINGER_C2H2_1"/>
    <property type="match status" value="5"/>
</dbReference>
<dbReference type="AlphaFoldDB" id="A0A819M0A7"/>
<dbReference type="Proteomes" id="UP000663866">
    <property type="component" value="Unassembled WGS sequence"/>
</dbReference>
<evidence type="ECO:0000256" key="2">
    <source>
        <dbReference type="SAM" id="MobiDB-lite"/>
    </source>
</evidence>
<feature type="region of interest" description="Disordered" evidence="2">
    <location>
        <begin position="52"/>
        <end position="101"/>
    </location>
</feature>
<sequence length="655" mass="74318">MMIIQDEHILKAESTMIGDNNSIIKEDEINDLSITKTNNETIIKRNDDLYKSPNKRKQIKPNRLTNDDEAIPTDLTNGQSSLSPLPPSSVPSDDPEQYSPSRQQEAYCNLCERSFCNKYFLKTHFAKKHGGISLISPTSMPLELNNNQMSSPSPPTSLSHEQPLPLIVNQKISEDYCEICQKRFCNKYYLRKHKGECHGVYTDYIKSLQKSANESPVKNNTSRPMQMPSNNSNMLLINPFYLPQTTDIKPMFSGKNNNGITSSSPTTPTLSNLFPKVDATKISPQRTIRRCNICQQEFRNKALLRMHMTTMHSNETNKKNLINKQNIKQSSTPTLPMSPSSNLGFLQPYVDTTSSLAHKLVAGQASQTSYGILHDSYFCAKMADRVVCEICNKQVCNKYFLKTHKAKVHGIVNGTNTTTNGNTDNLPPTMVSTNNLQSRISTDEIKSPTMENQQDEQIDNDNEQPSSESTENNELPIEQTDTYCSICKKDFSTKYLYFFHMQTSHNDTSDSTYKTLIQFMKAATSMNMNENSLQNPFLSLAKTLENHSVNNHEQQQQQQRQQQQQQQESEDESDGNVEQLKRKRSLSQTSNDSNKRMNSLSETNGGLQPFLLESEDPKFAHTFVPCMVYLPVIRRVTKQVKINLRLKPVLADVPS</sequence>
<dbReference type="GO" id="GO:0008270">
    <property type="term" value="F:zinc ion binding"/>
    <property type="evidence" value="ECO:0007669"/>
    <property type="project" value="UniProtKB-KW"/>
</dbReference>
<keyword evidence="7" id="KW-1185">Reference proteome</keyword>
<dbReference type="PANTHER" id="PTHR21190">
    <property type="entry name" value="GH10077P"/>
    <property type="match status" value="1"/>
</dbReference>
<evidence type="ECO:0000313" key="7">
    <source>
        <dbReference type="Proteomes" id="UP000663866"/>
    </source>
</evidence>
<keyword evidence="1" id="KW-0479">Metal-binding</keyword>
<keyword evidence="1" id="KW-0863">Zinc-finger</keyword>
<dbReference type="PANTHER" id="PTHR21190:SF1">
    <property type="entry name" value="GH10077P"/>
    <property type="match status" value="1"/>
</dbReference>
<feature type="compositionally biased region" description="Acidic residues" evidence="2">
    <location>
        <begin position="453"/>
        <end position="462"/>
    </location>
</feature>
<dbReference type="EMBL" id="CAJOBG010001299">
    <property type="protein sequence ID" value="CAF3915038.1"/>
    <property type="molecule type" value="Genomic_DNA"/>
</dbReference>
<keyword evidence="1" id="KW-0862">Zinc</keyword>
<protein>
    <recommendedName>
        <fullName evidence="3">C2H2-type domain-containing protein</fullName>
    </recommendedName>
</protein>
<dbReference type="Pfam" id="PF00096">
    <property type="entry name" value="zf-C2H2"/>
    <property type="match status" value="1"/>
</dbReference>
<evidence type="ECO:0000313" key="6">
    <source>
        <dbReference type="Proteomes" id="UP000663842"/>
    </source>
</evidence>